<accession>A0AAI8YFE5</accession>
<protein>
    <submittedName>
        <fullName evidence="3">Uu.00g126720.m01.CDS01</fullName>
    </submittedName>
</protein>
<dbReference type="PROSITE" id="PS51384">
    <property type="entry name" value="FAD_FR"/>
    <property type="match status" value="1"/>
</dbReference>
<evidence type="ECO:0000313" key="4">
    <source>
        <dbReference type="Proteomes" id="UP001295740"/>
    </source>
</evidence>
<feature type="region of interest" description="Disordered" evidence="1">
    <location>
        <begin position="102"/>
        <end position="129"/>
    </location>
</feature>
<feature type="domain" description="FAD-binding FR-type" evidence="2">
    <location>
        <begin position="387"/>
        <end position="532"/>
    </location>
</feature>
<dbReference type="InterPro" id="IPR039261">
    <property type="entry name" value="FNR_nucleotide-bd"/>
</dbReference>
<dbReference type="Gene3D" id="3.40.50.80">
    <property type="entry name" value="Nucleotide-binding domain of ferredoxin-NADP reductase (FNR) module"/>
    <property type="match status" value="1"/>
</dbReference>
<organism evidence="3 4">
    <name type="scientific">Anthostomella pinea</name>
    <dbReference type="NCBI Taxonomy" id="933095"/>
    <lineage>
        <taxon>Eukaryota</taxon>
        <taxon>Fungi</taxon>
        <taxon>Dikarya</taxon>
        <taxon>Ascomycota</taxon>
        <taxon>Pezizomycotina</taxon>
        <taxon>Sordariomycetes</taxon>
        <taxon>Xylariomycetidae</taxon>
        <taxon>Xylariales</taxon>
        <taxon>Xylariaceae</taxon>
        <taxon>Anthostomella</taxon>
    </lineage>
</organism>
<keyword evidence="4" id="KW-1185">Reference proteome</keyword>
<comment type="caution">
    <text evidence="3">The sequence shown here is derived from an EMBL/GenBank/DDBJ whole genome shotgun (WGS) entry which is preliminary data.</text>
</comment>
<dbReference type="Gene3D" id="2.30.110.10">
    <property type="entry name" value="Electron Transport, Fmn-binding Protein, Chain A"/>
    <property type="match status" value="1"/>
</dbReference>
<feature type="compositionally biased region" description="Basic and acidic residues" evidence="1">
    <location>
        <begin position="110"/>
        <end position="129"/>
    </location>
</feature>
<dbReference type="EMBL" id="CAUWAG010000007">
    <property type="protein sequence ID" value="CAJ2505278.1"/>
    <property type="molecule type" value="Genomic_DNA"/>
</dbReference>
<evidence type="ECO:0000256" key="1">
    <source>
        <dbReference type="SAM" id="MobiDB-lite"/>
    </source>
</evidence>
<dbReference type="PANTHER" id="PTHR42815">
    <property type="entry name" value="FAD-BINDING, PUTATIVE (AFU_ORTHOLOGUE AFUA_6G07600)-RELATED"/>
    <property type="match status" value="1"/>
</dbReference>
<gene>
    <name evidence="3" type="ORF">KHLLAP_LOCUS5746</name>
</gene>
<name>A0AAI8YFE5_9PEZI</name>
<dbReference type="SUPFAM" id="SSF52343">
    <property type="entry name" value="Ferredoxin reductase-like, C-terminal NADP-linked domain"/>
    <property type="match status" value="1"/>
</dbReference>
<dbReference type="InterPro" id="IPR012349">
    <property type="entry name" value="Split_barrel_FMN-bd"/>
</dbReference>
<sequence length="677" mass="71878">MATHVAPTAAEWHPGEQAMHRLLRVPARDNPTARGFLPPSTGSRIAAAPLLAVGTLDGRGRPWVAVWSGEAGFCRPVARGVLGVRVEGTDVRWDPVLGALFGGGEGAGEEDGKGRGGRQEGDGDDGVVRPEGGKVMAALAIDLETRDRVKFAGRMLAGSVARRQNGVGGLQMAVQVEEALGNCPKYLNKKHITPHLPSPRLVYEGKAAMPQWLPRKAVELIRRADLFFIASKHGGRDSMDVNHRGGAPGYLRLLRNGDDGGGGGGRGGLTLVYPEYSGNRLYQTLGNLHSDPCAGIVVPDFERGDVLYLTGSASILVGAEAAVYMPRAKLVVRIEVEEARFVEDGLGFRGEAGEMSPYNPPVRRLVGEDRGGDTDAGGGGGGGGRGDGIVTATLVRRQEITPTIARYVFRLTPSTSRVAAGAAAAQPMRAWLPGQHVTLGFAGELDAGWSHMRDDDPGSLNDDYVRTFTVSAPIDPGCVDGRGGVREGARPEVEIVVRRHGAVTALLARWNLRTPLEVPVLGFGGLEGFAMPVLREGDDEGGECVVVAGGVGITPLMAQAAAVLDGRRGKGLRVLWSLRGEDLALAVDVLQRIYGLGDVMKLFVTGHVDEKARVLVTAVQGLGAEVLERRVGEEDVLMAGGRGVARRKFYCCTGPAMMKTLLRWVEGEEVVLESFEY</sequence>
<proteinExistence type="predicted"/>
<reference evidence="3" key="1">
    <citation type="submission" date="2023-10" db="EMBL/GenBank/DDBJ databases">
        <authorList>
            <person name="Hackl T."/>
        </authorList>
    </citation>
    <scope>NUCLEOTIDE SEQUENCE</scope>
</reference>
<dbReference type="AlphaFoldDB" id="A0AAI8YFE5"/>
<evidence type="ECO:0000313" key="3">
    <source>
        <dbReference type="EMBL" id="CAJ2505278.1"/>
    </source>
</evidence>
<dbReference type="PANTHER" id="PTHR42815:SF2">
    <property type="entry name" value="FAD-BINDING, PUTATIVE (AFU_ORTHOLOGUE AFUA_6G07600)-RELATED"/>
    <property type="match status" value="1"/>
</dbReference>
<dbReference type="InterPro" id="IPR017927">
    <property type="entry name" value="FAD-bd_FR_type"/>
</dbReference>
<dbReference type="Proteomes" id="UP001295740">
    <property type="component" value="Unassembled WGS sequence"/>
</dbReference>
<evidence type="ECO:0000259" key="2">
    <source>
        <dbReference type="PROSITE" id="PS51384"/>
    </source>
</evidence>
<dbReference type="GO" id="GO:0016491">
    <property type="term" value="F:oxidoreductase activity"/>
    <property type="evidence" value="ECO:0007669"/>
    <property type="project" value="InterPro"/>
</dbReference>